<dbReference type="AlphaFoldDB" id="A0A1X0P5H6"/>
<evidence type="ECO:0000256" key="1">
    <source>
        <dbReference type="SAM" id="MobiDB-lite"/>
    </source>
</evidence>
<sequence length="322" mass="34606">MGNANCGRTVSDSVSVSVEDNTTNNTNNNIIISSNNTSSTETRINPPPNDGYQGLEGLPSGMEKERGCSEKIAKRRASISPKDDPWLLFPKRGFVGKNTQNSPSTLSSYCVSLPTLSTSISSYPSRVIATSSYFTSTSSYPTSSFSSLSSLASSSHKKRIVKTTGSQKSYTAGTRNGLCSLPNISNNTGQCTLHRNQIHSNVSPTTTVSPTDSAAVAVPPALPGAAVESRRQLFFNDLPDFKNQSVNGRRKESDAIIRTDAGSASNDMNSTPTHRPSSVVFSSNVEVLRVDGSTVNRNLIENNLYRESLAQRCKITSEEYSP</sequence>
<keyword evidence="3" id="KW-1185">Reference proteome</keyword>
<evidence type="ECO:0000313" key="3">
    <source>
        <dbReference type="Proteomes" id="UP000192257"/>
    </source>
</evidence>
<name>A0A1X0P5H6_9TRYP</name>
<organism evidence="2 3">
    <name type="scientific">Trypanosoma theileri</name>
    <dbReference type="NCBI Taxonomy" id="67003"/>
    <lineage>
        <taxon>Eukaryota</taxon>
        <taxon>Discoba</taxon>
        <taxon>Euglenozoa</taxon>
        <taxon>Kinetoplastea</taxon>
        <taxon>Metakinetoplastina</taxon>
        <taxon>Trypanosomatida</taxon>
        <taxon>Trypanosomatidae</taxon>
        <taxon>Trypanosoma</taxon>
    </lineage>
</organism>
<dbReference type="Proteomes" id="UP000192257">
    <property type="component" value="Unassembled WGS sequence"/>
</dbReference>
<evidence type="ECO:0000313" key="2">
    <source>
        <dbReference type="EMBL" id="ORC91680.1"/>
    </source>
</evidence>
<feature type="region of interest" description="Disordered" evidence="1">
    <location>
        <begin position="1"/>
        <end position="45"/>
    </location>
</feature>
<dbReference type="RefSeq" id="XP_028885746.1">
    <property type="nucleotide sequence ID" value="XM_029022931.1"/>
</dbReference>
<proteinExistence type="predicted"/>
<dbReference type="GeneID" id="39982711"/>
<feature type="region of interest" description="Disordered" evidence="1">
    <location>
        <begin position="245"/>
        <end position="277"/>
    </location>
</feature>
<dbReference type="VEuPathDB" id="TriTrypDB:TM35_000052760"/>
<accession>A0A1X0P5H6</accession>
<feature type="compositionally biased region" description="Low complexity" evidence="1">
    <location>
        <begin position="8"/>
        <end position="44"/>
    </location>
</feature>
<reference evidence="2 3" key="1">
    <citation type="submission" date="2017-03" db="EMBL/GenBank/DDBJ databases">
        <title>An alternative strategy for trypanosome survival in the mammalian bloodstream revealed through genome and transcriptome analysis of the ubiquitous bovine parasite Trypanosoma (Megatrypanum) theileri.</title>
        <authorList>
            <person name="Kelly S."/>
            <person name="Ivens A."/>
            <person name="Mott A."/>
            <person name="O'Neill E."/>
            <person name="Emms D."/>
            <person name="Macleod O."/>
            <person name="Voorheis P."/>
            <person name="Matthews J."/>
            <person name="Matthews K."/>
            <person name="Carrington M."/>
        </authorList>
    </citation>
    <scope>NUCLEOTIDE SEQUENCE [LARGE SCALE GENOMIC DNA]</scope>
    <source>
        <strain evidence="2">Edinburgh</strain>
    </source>
</reference>
<feature type="compositionally biased region" description="Polar residues" evidence="1">
    <location>
        <begin position="262"/>
        <end position="277"/>
    </location>
</feature>
<protein>
    <submittedName>
        <fullName evidence="2">Uncharacterized protein</fullName>
    </submittedName>
</protein>
<dbReference type="EMBL" id="NBCO01000005">
    <property type="protein sequence ID" value="ORC91680.1"/>
    <property type="molecule type" value="Genomic_DNA"/>
</dbReference>
<dbReference type="OrthoDB" id="255313at2759"/>
<comment type="caution">
    <text evidence="2">The sequence shown here is derived from an EMBL/GenBank/DDBJ whole genome shotgun (WGS) entry which is preliminary data.</text>
</comment>
<gene>
    <name evidence="2" type="ORF">TM35_000052760</name>
</gene>